<evidence type="ECO:0000259" key="2">
    <source>
        <dbReference type="Pfam" id="PF09044"/>
    </source>
</evidence>
<dbReference type="AlphaFoldDB" id="A0AA43QSP9"/>
<feature type="domain" description="Killer toxin Kp4" evidence="2">
    <location>
        <begin position="17"/>
        <end position="164"/>
    </location>
</feature>
<organism evidence="3 4">
    <name type="scientific">Ramalina farinacea</name>
    <dbReference type="NCBI Taxonomy" id="258253"/>
    <lineage>
        <taxon>Eukaryota</taxon>
        <taxon>Fungi</taxon>
        <taxon>Dikarya</taxon>
        <taxon>Ascomycota</taxon>
        <taxon>Pezizomycotina</taxon>
        <taxon>Lecanoromycetes</taxon>
        <taxon>OSLEUM clade</taxon>
        <taxon>Lecanoromycetidae</taxon>
        <taxon>Lecanorales</taxon>
        <taxon>Lecanorineae</taxon>
        <taxon>Ramalinaceae</taxon>
        <taxon>Ramalina</taxon>
    </lineage>
</organism>
<evidence type="ECO:0000313" key="3">
    <source>
        <dbReference type="EMBL" id="MDI1490864.1"/>
    </source>
</evidence>
<keyword evidence="4" id="KW-1185">Reference proteome</keyword>
<protein>
    <recommendedName>
        <fullName evidence="2">Killer toxin Kp4 domain-containing protein</fullName>
    </recommendedName>
</protein>
<dbReference type="EMBL" id="JAPUFD010000013">
    <property type="protein sequence ID" value="MDI1490864.1"/>
    <property type="molecule type" value="Genomic_DNA"/>
</dbReference>
<feature type="signal peptide" evidence="1">
    <location>
        <begin position="1"/>
        <end position="24"/>
    </location>
</feature>
<gene>
    <name evidence="3" type="ORF">OHK93_002069</name>
</gene>
<dbReference type="InterPro" id="IPR015131">
    <property type="entry name" value="Killer_tox_Kp4"/>
</dbReference>
<dbReference type="GO" id="GO:0005576">
    <property type="term" value="C:extracellular region"/>
    <property type="evidence" value="ECO:0007669"/>
    <property type="project" value="InterPro"/>
</dbReference>
<reference evidence="3" key="1">
    <citation type="journal article" date="2023" name="Genome Biol. Evol.">
        <title>First Whole Genome Sequence and Flow Cytometry Genome Size Data for the Lichen-Forming Fungus Ramalina farinacea (Ascomycota).</title>
        <authorList>
            <person name="Llewellyn T."/>
            <person name="Mian S."/>
            <person name="Hill R."/>
            <person name="Leitch I.J."/>
            <person name="Gaya E."/>
        </authorList>
    </citation>
    <scope>NUCLEOTIDE SEQUENCE</scope>
    <source>
        <strain evidence="3">LIQ254RAFAR</strain>
    </source>
</reference>
<keyword evidence="1" id="KW-0732">Signal</keyword>
<dbReference type="InterPro" id="IPR011329">
    <property type="entry name" value="Killer_tox_Kp4/SMK"/>
</dbReference>
<comment type="caution">
    <text evidence="3">The sequence shown here is derived from an EMBL/GenBank/DDBJ whole genome shotgun (WGS) entry which is preliminary data.</text>
</comment>
<evidence type="ECO:0000256" key="1">
    <source>
        <dbReference type="SAM" id="SignalP"/>
    </source>
</evidence>
<feature type="chain" id="PRO_5041363929" description="Killer toxin Kp4 domain-containing protein" evidence="1">
    <location>
        <begin position="25"/>
        <end position="210"/>
    </location>
</feature>
<dbReference type="Proteomes" id="UP001161017">
    <property type="component" value="Unassembled WGS sequence"/>
</dbReference>
<proteinExistence type="predicted"/>
<evidence type="ECO:0000313" key="4">
    <source>
        <dbReference type="Proteomes" id="UP001161017"/>
    </source>
</evidence>
<dbReference type="Gene3D" id="3.30.430.10">
    <property type="entry name" value="Killer Toxin P4, subunit A"/>
    <property type="match status" value="1"/>
</dbReference>
<dbReference type="Pfam" id="PF09044">
    <property type="entry name" value="Kp4"/>
    <property type="match status" value="1"/>
</dbReference>
<name>A0AA43QSP9_9LECA</name>
<accession>A0AA43QSP9</accession>
<sequence>MFTSLLTTTTTLTALLLLPALTTALGINCRGSGLCPLATVQNDGPEGVMQLLRDGTYSSTLPDTTTYSNGDHIICVSGSTPVTVGGFVGKGVAGTFTLGGNIRAGGVCAFLQCDNCQVTLASIKPLMDALLNHGCGTCGSVPIHEVDQGSNDPAPGILTFNYVDSPVCTGQCIGGDGTAHNNPKRVAEGNLVRSAKFVGIEAEGQADAAA</sequence>
<dbReference type="SUPFAM" id="SSF55221">
    <property type="entry name" value="Yeast killer toxins"/>
    <property type="match status" value="1"/>
</dbReference>